<dbReference type="Gramene" id="Mp7g13770.1">
    <property type="protein sequence ID" value="Mp7g13770.1.cds"/>
    <property type="gene ID" value="Mp7g13770"/>
</dbReference>
<organism evidence="1 2">
    <name type="scientific">Marchantia polymorpha</name>
    <name type="common">Common liverwort</name>
    <name type="synonym">Marchantia aquatica</name>
    <dbReference type="NCBI Taxonomy" id="3197"/>
    <lineage>
        <taxon>Eukaryota</taxon>
        <taxon>Viridiplantae</taxon>
        <taxon>Streptophyta</taxon>
        <taxon>Embryophyta</taxon>
        <taxon>Marchantiophyta</taxon>
        <taxon>Marchantiopsida</taxon>
        <taxon>Marchantiidae</taxon>
        <taxon>Marchantiales</taxon>
        <taxon>Marchantiaceae</taxon>
        <taxon>Marchantia</taxon>
    </lineage>
</organism>
<protein>
    <submittedName>
        <fullName evidence="1">Uncharacterized protein</fullName>
    </submittedName>
</protein>
<dbReference type="Proteomes" id="UP000244005">
    <property type="component" value="Unassembled WGS sequence"/>
</dbReference>
<name>A0A2R6XLG2_MARPO</name>
<proteinExistence type="predicted"/>
<gene>
    <name evidence="1" type="ORF">MARPO_0009s0062</name>
</gene>
<reference evidence="2" key="1">
    <citation type="journal article" date="2017" name="Cell">
        <title>Insights into land plant evolution garnered from the Marchantia polymorpha genome.</title>
        <authorList>
            <person name="Bowman J.L."/>
            <person name="Kohchi T."/>
            <person name="Yamato K.T."/>
            <person name="Jenkins J."/>
            <person name="Shu S."/>
            <person name="Ishizaki K."/>
            <person name="Yamaoka S."/>
            <person name="Nishihama R."/>
            <person name="Nakamura Y."/>
            <person name="Berger F."/>
            <person name="Adam C."/>
            <person name="Aki S.S."/>
            <person name="Althoff F."/>
            <person name="Araki T."/>
            <person name="Arteaga-Vazquez M.A."/>
            <person name="Balasubrmanian S."/>
            <person name="Barry K."/>
            <person name="Bauer D."/>
            <person name="Boehm C.R."/>
            <person name="Briginshaw L."/>
            <person name="Caballero-Perez J."/>
            <person name="Catarino B."/>
            <person name="Chen F."/>
            <person name="Chiyoda S."/>
            <person name="Chovatia M."/>
            <person name="Davies K.M."/>
            <person name="Delmans M."/>
            <person name="Demura T."/>
            <person name="Dierschke T."/>
            <person name="Dolan L."/>
            <person name="Dorantes-Acosta A.E."/>
            <person name="Eklund D.M."/>
            <person name="Florent S.N."/>
            <person name="Flores-Sandoval E."/>
            <person name="Fujiyama A."/>
            <person name="Fukuzawa H."/>
            <person name="Galik B."/>
            <person name="Grimanelli D."/>
            <person name="Grimwood J."/>
            <person name="Grossniklaus U."/>
            <person name="Hamada T."/>
            <person name="Haseloff J."/>
            <person name="Hetherington A.J."/>
            <person name="Higo A."/>
            <person name="Hirakawa Y."/>
            <person name="Hundley H.N."/>
            <person name="Ikeda Y."/>
            <person name="Inoue K."/>
            <person name="Inoue S.I."/>
            <person name="Ishida S."/>
            <person name="Jia Q."/>
            <person name="Kakita M."/>
            <person name="Kanazawa T."/>
            <person name="Kawai Y."/>
            <person name="Kawashima T."/>
            <person name="Kennedy M."/>
            <person name="Kinose K."/>
            <person name="Kinoshita T."/>
            <person name="Kohara Y."/>
            <person name="Koide E."/>
            <person name="Komatsu K."/>
            <person name="Kopischke S."/>
            <person name="Kubo M."/>
            <person name="Kyozuka J."/>
            <person name="Lagercrantz U."/>
            <person name="Lin S.S."/>
            <person name="Lindquist E."/>
            <person name="Lipzen A.M."/>
            <person name="Lu C.W."/>
            <person name="De Luna E."/>
            <person name="Martienssen R.A."/>
            <person name="Minamino N."/>
            <person name="Mizutani M."/>
            <person name="Mizutani M."/>
            <person name="Mochizuki N."/>
            <person name="Monte I."/>
            <person name="Mosher R."/>
            <person name="Nagasaki H."/>
            <person name="Nakagami H."/>
            <person name="Naramoto S."/>
            <person name="Nishitani K."/>
            <person name="Ohtani M."/>
            <person name="Okamoto T."/>
            <person name="Okumura M."/>
            <person name="Phillips J."/>
            <person name="Pollak B."/>
            <person name="Reinders A."/>
            <person name="Rovekamp M."/>
            <person name="Sano R."/>
            <person name="Sawa S."/>
            <person name="Schmid M.W."/>
            <person name="Shirakawa M."/>
            <person name="Solano R."/>
            <person name="Spunde A."/>
            <person name="Suetsugu N."/>
            <person name="Sugano S."/>
            <person name="Sugiyama A."/>
            <person name="Sun R."/>
            <person name="Suzuki Y."/>
            <person name="Takenaka M."/>
            <person name="Takezawa D."/>
            <person name="Tomogane H."/>
            <person name="Tsuzuki M."/>
            <person name="Ueda T."/>
            <person name="Umeda M."/>
            <person name="Ward J.M."/>
            <person name="Watanabe Y."/>
            <person name="Yazaki K."/>
            <person name="Yokoyama R."/>
            <person name="Yoshitake Y."/>
            <person name="Yotsui I."/>
            <person name="Zachgo S."/>
            <person name="Schmutz J."/>
        </authorList>
    </citation>
    <scope>NUCLEOTIDE SEQUENCE [LARGE SCALE GENOMIC DNA]</scope>
    <source>
        <strain evidence="2">Tak-1</strain>
    </source>
</reference>
<keyword evidence="2" id="KW-1185">Reference proteome</keyword>
<dbReference type="EMBL" id="KZ772681">
    <property type="protein sequence ID" value="PTQ46944.1"/>
    <property type="molecule type" value="Genomic_DNA"/>
</dbReference>
<evidence type="ECO:0000313" key="1">
    <source>
        <dbReference type="EMBL" id="PTQ46944.1"/>
    </source>
</evidence>
<dbReference type="AlphaFoldDB" id="A0A2R6XLG2"/>
<accession>A0A2R6XLG2</accession>
<sequence length="148" mass="17346">MFLYSSHQSYHVPMHQLCPCDTQSLCISRLSHVHVTRMNSQTFINRCVSMPMNLLNIISWNIDNLRTKEVIYNLLKMLSTSSNSSQTYADDGETAHAVFDQIWPDTDAFPLTQTILRSICNWPSPWHLCRVFIRHRKVHHFARVGWRT</sequence>
<evidence type="ECO:0000313" key="2">
    <source>
        <dbReference type="Proteomes" id="UP000244005"/>
    </source>
</evidence>